<dbReference type="EMBL" id="VUOA01000048">
    <property type="protein sequence ID" value="KAA2234395.1"/>
    <property type="molecule type" value="Genomic_DNA"/>
</dbReference>
<sequence length="286" mass="30410">MGEGSTPERLSPRAACFESRSTSAPQHEGTGEGVTIAPARPPRRALDISSRACESARDSEDRMRGMIESVLGHAAPADEAGPVRAVVVDCETTGLSHAGGDRMVSFAAIEIVGHAPTGRALHLLFNPGRPSHWAARKVHGLSDDLLSHQPAFADHAEEIAAFVGDDALVGHNLRFDVAFLNAEFAHAGRGAWAGRRICTLERFKSRFPGQRASLDHACGMFGIDVSARARHHGAFIDAALACGLYQVLVAGMEAPRLPFLDVPPANYVAPPPSKRARRRAALGEPA</sequence>
<evidence type="ECO:0000256" key="4">
    <source>
        <dbReference type="SAM" id="MobiDB-lite"/>
    </source>
</evidence>
<dbReference type="InterPro" id="IPR012337">
    <property type="entry name" value="RNaseH-like_sf"/>
</dbReference>
<accession>A0A5B2V744</accession>
<dbReference type="NCBIfam" id="TIGR00573">
    <property type="entry name" value="dnaq"/>
    <property type="match status" value="1"/>
</dbReference>
<dbReference type="PANTHER" id="PTHR30231:SF41">
    <property type="entry name" value="DNA POLYMERASE III SUBUNIT EPSILON"/>
    <property type="match status" value="1"/>
</dbReference>
<dbReference type="AlphaFoldDB" id="A0A5B2V744"/>
<dbReference type="GO" id="GO:0045004">
    <property type="term" value="P:DNA replication proofreading"/>
    <property type="evidence" value="ECO:0007669"/>
    <property type="project" value="TreeGrafter"/>
</dbReference>
<dbReference type="GO" id="GO:0003677">
    <property type="term" value="F:DNA binding"/>
    <property type="evidence" value="ECO:0007669"/>
    <property type="project" value="InterPro"/>
</dbReference>
<reference evidence="6 7" key="1">
    <citation type="submission" date="2019-09" db="EMBL/GenBank/DDBJ databases">
        <title>Salinarimonas rosea gen. nov., sp. nov., a new member of the a-2 subgroup of the Proteobacteria.</title>
        <authorList>
            <person name="Liu J."/>
        </authorList>
    </citation>
    <scope>NUCLEOTIDE SEQUENCE [LARGE SCALE GENOMIC DNA]</scope>
    <source>
        <strain evidence="6 7">BN140002</strain>
    </source>
</reference>
<evidence type="ECO:0000256" key="3">
    <source>
        <dbReference type="ARBA" id="ARBA00049244"/>
    </source>
</evidence>
<feature type="region of interest" description="Disordered" evidence="4">
    <location>
        <begin position="1"/>
        <end position="61"/>
    </location>
</feature>
<comment type="catalytic activity">
    <reaction evidence="3">
        <text>DNA(n) + a 2'-deoxyribonucleoside 5'-triphosphate = DNA(n+1) + diphosphate</text>
        <dbReference type="Rhea" id="RHEA:22508"/>
        <dbReference type="Rhea" id="RHEA-COMP:17339"/>
        <dbReference type="Rhea" id="RHEA-COMP:17340"/>
        <dbReference type="ChEBI" id="CHEBI:33019"/>
        <dbReference type="ChEBI" id="CHEBI:61560"/>
        <dbReference type="ChEBI" id="CHEBI:173112"/>
        <dbReference type="EC" id="2.7.7.7"/>
    </reaction>
</comment>
<feature type="domain" description="Exonuclease" evidence="5">
    <location>
        <begin position="84"/>
        <end position="254"/>
    </location>
</feature>
<dbReference type="GO" id="GO:0008408">
    <property type="term" value="F:3'-5' exonuclease activity"/>
    <property type="evidence" value="ECO:0007669"/>
    <property type="project" value="TreeGrafter"/>
</dbReference>
<comment type="caution">
    <text evidence="6">The sequence shown here is derived from an EMBL/GenBank/DDBJ whole genome shotgun (WGS) entry which is preliminary data.</text>
</comment>
<gene>
    <name evidence="6" type="ORF">F0L46_24100</name>
</gene>
<dbReference type="EC" id="2.7.7.7" evidence="1"/>
<dbReference type="Gene3D" id="3.30.420.10">
    <property type="entry name" value="Ribonuclease H-like superfamily/Ribonuclease H"/>
    <property type="match status" value="1"/>
</dbReference>
<evidence type="ECO:0000256" key="1">
    <source>
        <dbReference type="ARBA" id="ARBA00012417"/>
    </source>
</evidence>
<dbReference type="SMART" id="SM00479">
    <property type="entry name" value="EXOIII"/>
    <property type="match status" value="1"/>
</dbReference>
<dbReference type="Proteomes" id="UP000323142">
    <property type="component" value="Unassembled WGS sequence"/>
</dbReference>
<reference evidence="6 7" key="2">
    <citation type="submission" date="2019-09" db="EMBL/GenBank/DDBJ databases">
        <authorList>
            <person name="Jin C."/>
        </authorList>
    </citation>
    <scope>NUCLEOTIDE SEQUENCE [LARGE SCALE GENOMIC DNA]</scope>
    <source>
        <strain evidence="6 7">BN140002</strain>
    </source>
</reference>
<keyword evidence="7" id="KW-1185">Reference proteome</keyword>
<dbReference type="InterPro" id="IPR013520">
    <property type="entry name" value="Ribonucl_H"/>
</dbReference>
<proteinExistence type="predicted"/>
<dbReference type="GO" id="GO:0003887">
    <property type="term" value="F:DNA-directed DNA polymerase activity"/>
    <property type="evidence" value="ECO:0007669"/>
    <property type="project" value="UniProtKB-EC"/>
</dbReference>
<evidence type="ECO:0000259" key="5">
    <source>
        <dbReference type="SMART" id="SM00479"/>
    </source>
</evidence>
<dbReference type="PANTHER" id="PTHR30231">
    <property type="entry name" value="DNA POLYMERASE III SUBUNIT EPSILON"/>
    <property type="match status" value="1"/>
</dbReference>
<evidence type="ECO:0000313" key="7">
    <source>
        <dbReference type="Proteomes" id="UP000323142"/>
    </source>
</evidence>
<evidence type="ECO:0000256" key="2">
    <source>
        <dbReference type="ARBA" id="ARBA00025483"/>
    </source>
</evidence>
<organism evidence="6 7">
    <name type="scientific">Salinarimonas soli</name>
    <dbReference type="NCBI Taxonomy" id="1638099"/>
    <lineage>
        <taxon>Bacteria</taxon>
        <taxon>Pseudomonadati</taxon>
        <taxon>Pseudomonadota</taxon>
        <taxon>Alphaproteobacteria</taxon>
        <taxon>Hyphomicrobiales</taxon>
        <taxon>Salinarimonadaceae</taxon>
        <taxon>Salinarimonas</taxon>
    </lineage>
</organism>
<dbReference type="OrthoDB" id="9804290at2"/>
<evidence type="ECO:0000313" key="6">
    <source>
        <dbReference type="EMBL" id="KAA2234395.1"/>
    </source>
</evidence>
<dbReference type="GO" id="GO:0005829">
    <property type="term" value="C:cytosol"/>
    <property type="evidence" value="ECO:0007669"/>
    <property type="project" value="TreeGrafter"/>
</dbReference>
<name>A0A5B2V744_9HYPH</name>
<dbReference type="InterPro" id="IPR036397">
    <property type="entry name" value="RNaseH_sf"/>
</dbReference>
<dbReference type="InterPro" id="IPR006054">
    <property type="entry name" value="DnaQ"/>
</dbReference>
<protein>
    <recommendedName>
        <fullName evidence="1">DNA-directed DNA polymerase</fullName>
        <ecNumber evidence="1">2.7.7.7</ecNumber>
    </recommendedName>
</protein>
<comment type="function">
    <text evidence="2">DNA polymerase III is a complex, multichain enzyme responsible for most of the replicative synthesis in bacteria. The epsilon subunit contain the editing function and is a proofreading 3'-5' exonuclease.</text>
</comment>
<dbReference type="Pfam" id="PF00929">
    <property type="entry name" value="RNase_T"/>
    <property type="match status" value="1"/>
</dbReference>
<dbReference type="SUPFAM" id="SSF53098">
    <property type="entry name" value="Ribonuclease H-like"/>
    <property type="match status" value="1"/>
</dbReference>